<feature type="compositionally biased region" description="Basic residues" evidence="1">
    <location>
        <begin position="35"/>
        <end position="52"/>
    </location>
</feature>
<accession>A0A2N1NG12</accession>
<evidence type="ECO:0000313" key="2">
    <source>
        <dbReference type="EMBL" id="PKK72811.1"/>
    </source>
</evidence>
<name>A0A2N1NG12_9GLOM</name>
<evidence type="ECO:0000313" key="3">
    <source>
        <dbReference type="Proteomes" id="UP000233469"/>
    </source>
</evidence>
<evidence type="ECO:0000256" key="1">
    <source>
        <dbReference type="SAM" id="MobiDB-lite"/>
    </source>
</evidence>
<dbReference type="Proteomes" id="UP000233469">
    <property type="component" value="Unassembled WGS sequence"/>
</dbReference>
<proteinExistence type="predicted"/>
<dbReference type="AlphaFoldDB" id="A0A2N1NG12"/>
<comment type="caution">
    <text evidence="2">The sequence shown here is derived from an EMBL/GenBank/DDBJ whole genome shotgun (WGS) entry which is preliminary data.</text>
</comment>
<reference evidence="2 3" key="1">
    <citation type="submission" date="2016-04" db="EMBL/GenBank/DDBJ databases">
        <title>Genome analyses suggest a sexual origin of heterokaryosis in a supposedly ancient asexual fungus.</title>
        <authorList>
            <person name="Ropars J."/>
            <person name="Sedzielewska K."/>
            <person name="Noel J."/>
            <person name="Charron P."/>
            <person name="Farinelli L."/>
            <person name="Marton T."/>
            <person name="Kruger M."/>
            <person name="Pelin A."/>
            <person name="Brachmann A."/>
            <person name="Corradi N."/>
        </authorList>
    </citation>
    <scope>NUCLEOTIDE SEQUENCE [LARGE SCALE GENOMIC DNA]</scope>
    <source>
        <strain evidence="2 3">C2</strain>
    </source>
</reference>
<reference evidence="2 3" key="2">
    <citation type="submission" date="2017-10" db="EMBL/GenBank/DDBJ databases">
        <title>Extensive intraspecific genome diversity in a model arbuscular mycorrhizal fungus.</title>
        <authorList>
            <person name="Chen E.C.H."/>
            <person name="Morin E."/>
            <person name="Baudet D."/>
            <person name="Noel J."/>
            <person name="Ndikumana S."/>
            <person name="Charron P."/>
            <person name="St-Onge C."/>
            <person name="Giorgi J."/>
            <person name="Grigoriev I.V."/>
            <person name="Roux C."/>
            <person name="Martin F.M."/>
            <person name="Corradi N."/>
        </authorList>
    </citation>
    <scope>NUCLEOTIDE SEQUENCE [LARGE SCALE GENOMIC DNA]</scope>
    <source>
        <strain evidence="2 3">C2</strain>
    </source>
</reference>
<dbReference type="EMBL" id="LLXL01000413">
    <property type="protein sequence ID" value="PKK72811.1"/>
    <property type="molecule type" value="Genomic_DNA"/>
</dbReference>
<protein>
    <submittedName>
        <fullName evidence="2">Uncharacterized protein</fullName>
    </submittedName>
</protein>
<feature type="region of interest" description="Disordered" evidence="1">
    <location>
        <begin position="31"/>
        <end position="52"/>
    </location>
</feature>
<sequence>MAEQNIIMHKYTILNDNFAKRLKDENCKTDERNHRFWSHHHHKSQQRQKKIR</sequence>
<organism evidence="2 3">
    <name type="scientific">Rhizophagus irregularis</name>
    <dbReference type="NCBI Taxonomy" id="588596"/>
    <lineage>
        <taxon>Eukaryota</taxon>
        <taxon>Fungi</taxon>
        <taxon>Fungi incertae sedis</taxon>
        <taxon>Mucoromycota</taxon>
        <taxon>Glomeromycotina</taxon>
        <taxon>Glomeromycetes</taxon>
        <taxon>Glomerales</taxon>
        <taxon>Glomeraceae</taxon>
        <taxon>Rhizophagus</taxon>
    </lineage>
</organism>
<gene>
    <name evidence="2" type="ORF">RhiirC2_742018</name>
</gene>